<evidence type="ECO:0008006" key="3">
    <source>
        <dbReference type="Google" id="ProtNLM"/>
    </source>
</evidence>
<evidence type="ECO:0000313" key="1">
    <source>
        <dbReference type="EMBL" id="TNY19688.1"/>
    </source>
</evidence>
<feature type="non-terminal residue" evidence="1">
    <location>
        <position position="228"/>
    </location>
</feature>
<dbReference type="STRING" id="5288.A0A5C5FS46"/>
<dbReference type="InterPro" id="IPR043128">
    <property type="entry name" value="Rev_trsase/Diguanyl_cyclase"/>
</dbReference>
<dbReference type="InterPro" id="IPR053134">
    <property type="entry name" value="RNA-dir_DNA_polymerase"/>
</dbReference>
<sequence length="228" mass="26069">MLLKVPNNALEGVDWTKDEAKAALKGLLKRFDDVFVDKLPDLPPFRPVNHSIDLADANKIVRPRANRIPDCYATQWTAHVHKFVSSGFWVPAALESACSLISVPKHNCTQAQFVINPCPRNENTTKMASLIPNMKQVRYRLALHPYRSKLDFKNAYEQVRLTDESVSLSSFVTSSGTFVSRVMQQGNCNAPDTMHQTRRDHLRHLEIILKSLCHYRFYLSRSKVEFLT</sequence>
<dbReference type="EMBL" id="SOZI01000087">
    <property type="protein sequence ID" value="TNY19688.1"/>
    <property type="molecule type" value="Genomic_DNA"/>
</dbReference>
<comment type="caution">
    <text evidence="1">The sequence shown here is derived from an EMBL/GenBank/DDBJ whole genome shotgun (WGS) entry which is preliminary data.</text>
</comment>
<dbReference type="InterPro" id="IPR043502">
    <property type="entry name" value="DNA/RNA_pol_sf"/>
</dbReference>
<name>A0A5C5FS46_9BASI</name>
<dbReference type="Gene3D" id="3.30.70.270">
    <property type="match status" value="1"/>
</dbReference>
<dbReference type="SUPFAM" id="SSF56672">
    <property type="entry name" value="DNA/RNA polymerases"/>
    <property type="match status" value="1"/>
</dbReference>
<dbReference type="OrthoDB" id="3158924at2759"/>
<reference evidence="1 2" key="1">
    <citation type="submission" date="2019-03" db="EMBL/GenBank/DDBJ databases">
        <title>Rhodosporidium diobovatum UCD-FST 08-225 genome sequencing, assembly, and annotation.</title>
        <authorList>
            <person name="Fakankun I.U."/>
            <person name="Fristensky B."/>
            <person name="Levin D.B."/>
        </authorList>
    </citation>
    <scope>NUCLEOTIDE SEQUENCE [LARGE SCALE GENOMIC DNA]</scope>
    <source>
        <strain evidence="1 2">UCD-FST 08-225</strain>
    </source>
</reference>
<dbReference type="PANTHER" id="PTHR24559">
    <property type="entry name" value="TRANSPOSON TY3-I GAG-POL POLYPROTEIN"/>
    <property type="match status" value="1"/>
</dbReference>
<gene>
    <name evidence="1" type="ORF">DMC30DRAFT_441823</name>
</gene>
<dbReference type="AlphaFoldDB" id="A0A5C5FS46"/>
<organism evidence="1 2">
    <name type="scientific">Rhodotorula diobovata</name>
    <dbReference type="NCBI Taxonomy" id="5288"/>
    <lineage>
        <taxon>Eukaryota</taxon>
        <taxon>Fungi</taxon>
        <taxon>Dikarya</taxon>
        <taxon>Basidiomycota</taxon>
        <taxon>Pucciniomycotina</taxon>
        <taxon>Microbotryomycetes</taxon>
        <taxon>Sporidiobolales</taxon>
        <taxon>Sporidiobolaceae</taxon>
        <taxon>Rhodotorula</taxon>
    </lineage>
</organism>
<dbReference type="Proteomes" id="UP000311382">
    <property type="component" value="Unassembled WGS sequence"/>
</dbReference>
<protein>
    <recommendedName>
        <fullName evidence="3">Reverse transcriptase domain-containing protein</fullName>
    </recommendedName>
</protein>
<dbReference type="PANTHER" id="PTHR24559:SF444">
    <property type="entry name" value="REVERSE TRANSCRIPTASE DOMAIN-CONTAINING PROTEIN"/>
    <property type="match status" value="1"/>
</dbReference>
<evidence type="ECO:0000313" key="2">
    <source>
        <dbReference type="Proteomes" id="UP000311382"/>
    </source>
</evidence>
<dbReference type="Gene3D" id="3.10.10.10">
    <property type="entry name" value="HIV Type 1 Reverse Transcriptase, subunit A, domain 1"/>
    <property type="match status" value="1"/>
</dbReference>
<keyword evidence="2" id="KW-1185">Reference proteome</keyword>
<accession>A0A5C5FS46</accession>
<proteinExistence type="predicted"/>